<evidence type="ECO:0000259" key="12">
    <source>
        <dbReference type="PROSITE" id="PS50109"/>
    </source>
</evidence>
<keyword evidence="5" id="KW-0808">Transferase</keyword>
<dbReference type="CDD" id="cd00075">
    <property type="entry name" value="HATPase"/>
    <property type="match status" value="1"/>
</dbReference>
<dbReference type="SMART" id="SM00304">
    <property type="entry name" value="HAMP"/>
    <property type="match status" value="1"/>
</dbReference>
<accession>A0ABP3REL0</accession>
<sequence length="360" mass="39145">MTKNGLLWKVVLAMTIVNLVALATMFFGWIVFITFYEWLFPKTPYPEDWTPFDLVVLAMIILVGELTAAIVGWRLVKKIAAPLAAVGAAARLVAEGNFATRAKLDEKIFGEAEQLLSDFNDMTVRLEAAEAELRYSNMAIAHELRTPLTILRGRLQGLNDGVYKADPALYASLISHVDGLTKLVEDLRMLGLFSSSKLELTSTKIDLGAEAEAVLHSFAPDLAAAGIDVETDLRPIMVCADEARIRQALLAILENACRYASGAPLKVETVVIDDHAVLRVCDRGRGLTDEGYERAFERFWREDNSRARARGGSGLGLSVVRVIAESHGGAATIAKRDGGGTVVSLMLPLRAPDTKPVLPA</sequence>
<evidence type="ECO:0000256" key="7">
    <source>
        <dbReference type="ARBA" id="ARBA00022777"/>
    </source>
</evidence>
<dbReference type="Gene3D" id="3.30.565.10">
    <property type="entry name" value="Histidine kinase-like ATPase, C-terminal domain"/>
    <property type="match status" value="1"/>
</dbReference>
<keyword evidence="7" id="KW-0418">Kinase</keyword>
<evidence type="ECO:0000256" key="4">
    <source>
        <dbReference type="ARBA" id="ARBA00022553"/>
    </source>
</evidence>
<keyword evidence="10 11" id="KW-0472">Membrane</keyword>
<keyword evidence="8 11" id="KW-1133">Transmembrane helix</keyword>
<evidence type="ECO:0000256" key="5">
    <source>
        <dbReference type="ARBA" id="ARBA00022679"/>
    </source>
</evidence>
<evidence type="ECO:0000313" key="14">
    <source>
        <dbReference type="EMBL" id="GAA0605304.1"/>
    </source>
</evidence>
<evidence type="ECO:0000256" key="10">
    <source>
        <dbReference type="ARBA" id="ARBA00023136"/>
    </source>
</evidence>
<keyword evidence="4" id="KW-0597">Phosphoprotein</keyword>
<evidence type="ECO:0000256" key="3">
    <source>
        <dbReference type="ARBA" id="ARBA00012438"/>
    </source>
</evidence>
<dbReference type="SMART" id="SM00387">
    <property type="entry name" value="HATPase_c"/>
    <property type="match status" value="1"/>
</dbReference>
<gene>
    <name evidence="14" type="ORF">GCM10008943_21100</name>
</gene>
<dbReference type="SUPFAM" id="SSF47384">
    <property type="entry name" value="Homodimeric domain of signal transducing histidine kinase"/>
    <property type="match status" value="1"/>
</dbReference>
<keyword evidence="15" id="KW-1185">Reference proteome</keyword>
<dbReference type="SMART" id="SM00388">
    <property type="entry name" value="HisKA"/>
    <property type="match status" value="1"/>
</dbReference>
<dbReference type="Proteomes" id="UP001424441">
    <property type="component" value="Unassembled WGS sequence"/>
</dbReference>
<dbReference type="InterPro" id="IPR003660">
    <property type="entry name" value="HAMP_dom"/>
</dbReference>
<comment type="catalytic activity">
    <reaction evidence="1">
        <text>ATP + protein L-histidine = ADP + protein N-phospho-L-histidine.</text>
        <dbReference type="EC" id="2.7.13.3"/>
    </reaction>
</comment>
<evidence type="ECO:0000256" key="2">
    <source>
        <dbReference type="ARBA" id="ARBA00004370"/>
    </source>
</evidence>
<dbReference type="Pfam" id="PF00512">
    <property type="entry name" value="HisKA"/>
    <property type="match status" value="1"/>
</dbReference>
<keyword evidence="14" id="KW-0547">Nucleotide-binding</keyword>
<dbReference type="RefSeq" id="WP_343805270.1">
    <property type="nucleotide sequence ID" value="NZ_BAAADE010000003.1"/>
</dbReference>
<dbReference type="InterPro" id="IPR036890">
    <property type="entry name" value="HATPase_C_sf"/>
</dbReference>
<dbReference type="InterPro" id="IPR050428">
    <property type="entry name" value="TCS_sensor_his_kinase"/>
</dbReference>
<dbReference type="PANTHER" id="PTHR45436:SF5">
    <property type="entry name" value="SENSOR HISTIDINE KINASE TRCS"/>
    <property type="match status" value="1"/>
</dbReference>
<dbReference type="InterPro" id="IPR036097">
    <property type="entry name" value="HisK_dim/P_sf"/>
</dbReference>
<feature type="transmembrane region" description="Helical" evidence="11">
    <location>
        <begin position="55"/>
        <end position="76"/>
    </location>
</feature>
<reference evidence="15" key="1">
    <citation type="journal article" date="2019" name="Int. J. Syst. Evol. Microbiol.">
        <title>The Global Catalogue of Microorganisms (GCM) 10K type strain sequencing project: providing services to taxonomists for standard genome sequencing and annotation.</title>
        <authorList>
            <consortium name="The Broad Institute Genomics Platform"/>
            <consortium name="The Broad Institute Genome Sequencing Center for Infectious Disease"/>
            <person name="Wu L."/>
            <person name="Ma J."/>
        </authorList>
    </citation>
    <scope>NUCLEOTIDE SEQUENCE [LARGE SCALE GENOMIC DNA]</scope>
    <source>
        <strain evidence="15">JCM 15115</strain>
    </source>
</reference>
<keyword evidence="6 11" id="KW-0812">Transmembrane</keyword>
<keyword evidence="14" id="KW-0067">ATP-binding</keyword>
<dbReference type="EC" id="2.7.13.3" evidence="3"/>
<dbReference type="PRINTS" id="PR00344">
    <property type="entry name" value="BCTRLSENSOR"/>
</dbReference>
<comment type="subcellular location">
    <subcellularLocation>
        <location evidence="2">Membrane</location>
    </subcellularLocation>
</comment>
<dbReference type="PROSITE" id="PS50885">
    <property type="entry name" value="HAMP"/>
    <property type="match status" value="1"/>
</dbReference>
<dbReference type="Pfam" id="PF02518">
    <property type="entry name" value="HATPase_c"/>
    <property type="match status" value="1"/>
</dbReference>
<dbReference type="InterPro" id="IPR005467">
    <property type="entry name" value="His_kinase_dom"/>
</dbReference>
<evidence type="ECO:0000256" key="11">
    <source>
        <dbReference type="SAM" id="Phobius"/>
    </source>
</evidence>
<organism evidence="14 15">
    <name type="scientific">Paenochrobactrum glaciei</name>
    <dbReference type="NCBI Taxonomy" id="486407"/>
    <lineage>
        <taxon>Bacteria</taxon>
        <taxon>Pseudomonadati</taxon>
        <taxon>Pseudomonadota</taxon>
        <taxon>Alphaproteobacteria</taxon>
        <taxon>Hyphomicrobiales</taxon>
        <taxon>Brucellaceae</taxon>
        <taxon>Paenochrobactrum</taxon>
    </lineage>
</organism>
<evidence type="ECO:0000313" key="15">
    <source>
        <dbReference type="Proteomes" id="UP001424441"/>
    </source>
</evidence>
<dbReference type="InterPro" id="IPR003594">
    <property type="entry name" value="HATPase_dom"/>
</dbReference>
<dbReference type="EMBL" id="BAAADE010000003">
    <property type="protein sequence ID" value="GAA0605304.1"/>
    <property type="molecule type" value="Genomic_DNA"/>
</dbReference>
<dbReference type="PROSITE" id="PS50109">
    <property type="entry name" value="HIS_KIN"/>
    <property type="match status" value="1"/>
</dbReference>
<name>A0ABP3REL0_9HYPH</name>
<dbReference type="InterPro" id="IPR003661">
    <property type="entry name" value="HisK_dim/P_dom"/>
</dbReference>
<feature type="transmembrane region" description="Helical" evidence="11">
    <location>
        <begin position="12"/>
        <end position="35"/>
    </location>
</feature>
<evidence type="ECO:0000256" key="9">
    <source>
        <dbReference type="ARBA" id="ARBA00023012"/>
    </source>
</evidence>
<evidence type="ECO:0000256" key="6">
    <source>
        <dbReference type="ARBA" id="ARBA00022692"/>
    </source>
</evidence>
<dbReference type="Gene3D" id="6.10.340.10">
    <property type="match status" value="1"/>
</dbReference>
<comment type="caution">
    <text evidence="14">The sequence shown here is derived from an EMBL/GenBank/DDBJ whole genome shotgun (WGS) entry which is preliminary data.</text>
</comment>
<protein>
    <recommendedName>
        <fullName evidence="3">histidine kinase</fullName>
        <ecNumber evidence="3">2.7.13.3</ecNumber>
    </recommendedName>
</protein>
<proteinExistence type="predicted"/>
<feature type="domain" description="Histidine kinase" evidence="12">
    <location>
        <begin position="139"/>
        <end position="351"/>
    </location>
</feature>
<dbReference type="InterPro" id="IPR004358">
    <property type="entry name" value="Sig_transdc_His_kin-like_C"/>
</dbReference>
<dbReference type="Gene3D" id="1.10.287.130">
    <property type="match status" value="1"/>
</dbReference>
<dbReference type="SUPFAM" id="SSF55874">
    <property type="entry name" value="ATPase domain of HSP90 chaperone/DNA topoisomerase II/histidine kinase"/>
    <property type="match status" value="1"/>
</dbReference>
<dbReference type="PANTHER" id="PTHR45436">
    <property type="entry name" value="SENSOR HISTIDINE KINASE YKOH"/>
    <property type="match status" value="1"/>
</dbReference>
<dbReference type="GO" id="GO:0005524">
    <property type="term" value="F:ATP binding"/>
    <property type="evidence" value="ECO:0007669"/>
    <property type="project" value="UniProtKB-KW"/>
</dbReference>
<feature type="domain" description="HAMP" evidence="13">
    <location>
        <begin position="77"/>
        <end position="131"/>
    </location>
</feature>
<evidence type="ECO:0000259" key="13">
    <source>
        <dbReference type="PROSITE" id="PS50885"/>
    </source>
</evidence>
<evidence type="ECO:0000256" key="8">
    <source>
        <dbReference type="ARBA" id="ARBA00022989"/>
    </source>
</evidence>
<dbReference type="CDD" id="cd00082">
    <property type="entry name" value="HisKA"/>
    <property type="match status" value="1"/>
</dbReference>
<evidence type="ECO:0000256" key="1">
    <source>
        <dbReference type="ARBA" id="ARBA00000085"/>
    </source>
</evidence>
<keyword evidence="9" id="KW-0902">Two-component regulatory system</keyword>